<dbReference type="CDD" id="cd09725">
    <property type="entry name" value="Cas2_I_II_III"/>
    <property type="match status" value="1"/>
</dbReference>
<proteinExistence type="inferred from homology"/>
<dbReference type="InterPro" id="IPR019199">
    <property type="entry name" value="Virulence_VapD/CRISPR_Cas2"/>
</dbReference>
<evidence type="ECO:0000256" key="8">
    <source>
        <dbReference type="ARBA" id="ARBA00023118"/>
    </source>
</evidence>
<keyword evidence="11" id="KW-1185">Reference proteome</keyword>
<name>A0A0S4QK27_9ACTN</name>
<evidence type="ECO:0000313" key="10">
    <source>
        <dbReference type="EMBL" id="CUU55442.1"/>
    </source>
</evidence>
<keyword evidence="6 9" id="KW-0378">Hydrolase</keyword>
<dbReference type="Proteomes" id="UP000198802">
    <property type="component" value="Unassembled WGS sequence"/>
</dbReference>
<dbReference type="RefSeq" id="WP_091273968.1">
    <property type="nucleotide sequence ID" value="NZ_FAOZ01000005.1"/>
</dbReference>
<evidence type="ECO:0000256" key="2">
    <source>
        <dbReference type="ARBA" id="ARBA00009959"/>
    </source>
</evidence>
<dbReference type="EC" id="3.1.-.-" evidence="9"/>
<evidence type="ECO:0000256" key="7">
    <source>
        <dbReference type="ARBA" id="ARBA00022842"/>
    </source>
</evidence>
<keyword evidence="3 9" id="KW-0540">Nuclease</keyword>
<sequence length="87" mass="10188">MFVVLVYDTAAERNPLVLRTCRKYLHWVQRSVFEGELSAAQYRALTTTLRTELDMGYDSIRIYRTRSPQLVDTEWLGQEMGNQDSIL</sequence>
<dbReference type="GO" id="GO:0016787">
    <property type="term" value="F:hydrolase activity"/>
    <property type="evidence" value="ECO:0007669"/>
    <property type="project" value="UniProtKB-KW"/>
</dbReference>
<dbReference type="HAMAP" id="MF_01471">
    <property type="entry name" value="Cas2"/>
    <property type="match status" value="1"/>
</dbReference>
<keyword evidence="7 9" id="KW-0460">Magnesium</keyword>
<evidence type="ECO:0000256" key="3">
    <source>
        <dbReference type="ARBA" id="ARBA00022722"/>
    </source>
</evidence>
<dbReference type="GO" id="GO:0043571">
    <property type="term" value="P:maintenance of CRISPR repeat elements"/>
    <property type="evidence" value="ECO:0007669"/>
    <property type="project" value="UniProtKB-UniRule"/>
</dbReference>
<keyword evidence="5 9" id="KW-0255">Endonuclease</keyword>
<dbReference type="PANTHER" id="PTHR34405">
    <property type="entry name" value="CRISPR-ASSOCIATED ENDORIBONUCLEASE CAS2"/>
    <property type="match status" value="1"/>
</dbReference>
<accession>A0A0S4QK27</accession>
<evidence type="ECO:0000313" key="11">
    <source>
        <dbReference type="Proteomes" id="UP000198802"/>
    </source>
</evidence>
<evidence type="ECO:0000256" key="6">
    <source>
        <dbReference type="ARBA" id="ARBA00022801"/>
    </source>
</evidence>
<evidence type="ECO:0000256" key="5">
    <source>
        <dbReference type="ARBA" id="ARBA00022759"/>
    </source>
</evidence>
<evidence type="ECO:0000256" key="1">
    <source>
        <dbReference type="ARBA" id="ARBA00001946"/>
    </source>
</evidence>
<dbReference type="GO" id="GO:0004521">
    <property type="term" value="F:RNA endonuclease activity"/>
    <property type="evidence" value="ECO:0007669"/>
    <property type="project" value="InterPro"/>
</dbReference>
<dbReference type="InterPro" id="IPR021127">
    <property type="entry name" value="CRISPR_associated_Cas2"/>
</dbReference>
<dbReference type="GO" id="GO:0051607">
    <property type="term" value="P:defense response to virus"/>
    <property type="evidence" value="ECO:0007669"/>
    <property type="project" value="UniProtKB-UniRule"/>
</dbReference>
<evidence type="ECO:0000256" key="4">
    <source>
        <dbReference type="ARBA" id="ARBA00022723"/>
    </source>
</evidence>
<dbReference type="Gene3D" id="3.30.70.240">
    <property type="match status" value="1"/>
</dbReference>
<dbReference type="AlphaFoldDB" id="A0A0S4QK27"/>
<dbReference type="Pfam" id="PF09827">
    <property type="entry name" value="CRISPR_Cas2"/>
    <property type="match status" value="1"/>
</dbReference>
<comment type="subunit">
    <text evidence="9">Homodimer, forms a heterotetramer with a Cas1 homodimer.</text>
</comment>
<organism evidence="10 11">
    <name type="scientific">Parafrankia irregularis</name>
    <dbReference type="NCBI Taxonomy" id="795642"/>
    <lineage>
        <taxon>Bacteria</taxon>
        <taxon>Bacillati</taxon>
        <taxon>Actinomycetota</taxon>
        <taxon>Actinomycetes</taxon>
        <taxon>Frankiales</taxon>
        <taxon>Frankiaceae</taxon>
        <taxon>Parafrankia</taxon>
    </lineage>
</organism>
<keyword evidence="4 9" id="KW-0479">Metal-binding</keyword>
<dbReference type="SUPFAM" id="SSF143430">
    <property type="entry name" value="TTP0101/SSO1404-like"/>
    <property type="match status" value="1"/>
</dbReference>
<dbReference type="GO" id="GO:0046872">
    <property type="term" value="F:metal ion binding"/>
    <property type="evidence" value="ECO:0007669"/>
    <property type="project" value="UniProtKB-UniRule"/>
</dbReference>
<feature type="binding site" evidence="9">
    <location>
        <position position="8"/>
    </location>
    <ligand>
        <name>Mg(2+)</name>
        <dbReference type="ChEBI" id="CHEBI:18420"/>
        <note>catalytic</note>
    </ligand>
</feature>
<comment type="function">
    <text evidence="9">CRISPR (clustered regularly interspaced short palindromic repeat), is an adaptive immune system that provides protection against mobile genetic elements (viruses, transposable elements and conjugative plasmids). CRISPR clusters contain sequences complementary to antecedent mobile elements and target invading nucleic acids. CRISPR clusters are transcribed and processed into CRISPR RNA (crRNA). Functions as a ssRNA-specific endoribonuclease. Involved in the integration of spacer DNA into the CRISPR cassette.</text>
</comment>
<protein>
    <recommendedName>
        <fullName evidence="9">CRISPR-associated endoribonuclease Cas2</fullName>
        <ecNumber evidence="9">3.1.-.-</ecNumber>
    </recommendedName>
</protein>
<keyword evidence="8 9" id="KW-0051">Antiviral defense</keyword>
<evidence type="ECO:0000256" key="9">
    <source>
        <dbReference type="HAMAP-Rule" id="MF_01471"/>
    </source>
</evidence>
<dbReference type="NCBIfam" id="TIGR01573">
    <property type="entry name" value="cas2"/>
    <property type="match status" value="1"/>
</dbReference>
<reference evidence="11" key="1">
    <citation type="submission" date="2015-11" db="EMBL/GenBank/DDBJ databases">
        <authorList>
            <person name="Varghese N."/>
        </authorList>
    </citation>
    <scope>NUCLEOTIDE SEQUENCE [LARGE SCALE GENOMIC DNA]</scope>
    <source>
        <strain evidence="11">DSM 45899</strain>
    </source>
</reference>
<gene>
    <name evidence="9" type="primary">cas2</name>
    <name evidence="10" type="ORF">Ga0074812_10592</name>
</gene>
<comment type="similarity">
    <text evidence="2 9">Belongs to the CRISPR-associated endoribonuclease Cas2 protein family.</text>
</comment>
<comment type="cofactor">
    <cofactor evidence="1 9">
        <name>Mg(2+)</name>
        <dbReference type="ChEBI" id="CHEBI:18420"/>
    </cofactor>
</comment>
<dbReference type="EMBL" id="FAOZ01000005">
    <property type="protein sequence ID" value="CUU55442.1"/>
    <property type="molecule type" value="Genomic_DNA"/>
</dbReference>